<protein>
    <submittedName>
        <fullName evidence="2">Uncharacterized protein</fullName>
    </submittedName>
</protein>
<organism evidence="2 3">
    <name type="scientific">Natronococcus jeotgali DSM 18795</name>
    <dbReference type="NCBI Taxonomy" id="1227498"/>
    <lineage>
        <taxon>Archaea</taxon>
        <taxon>Methanobacteriati</taxon>
        <taxon>Methanobacteriota</taxon>
        <taxon>Stenosarchaea group</taxon>
        <taxon>Halobacteria</taxon>
        <taxon>Halobacteriales</taxon>
        <taxon>Natrialbaceae</taxon>
        <taxon>Natronococcus</taxon>
    </lineage>
</organism>
<feature type="compositionally biased region" description="Basic and acidic residues" evidence="1">
    <location>
        <begin position="45"/>
        <end position="54"/>
    </location>
</feature>
<evidence type="ECO:0000313" key="2">
    <source>
        <dbReference type="EMBL" id="ELY54804.1"/>
    </source>
</evidence>
<name>L9WZ87_9EURY</name>
<gene>
    <name evidence="2" type="ORF">C492_16336</name>
</gene>
<proteinExistence type="predicted"/>
<feature type="region of interest" description="Disordered" evidence="1">
    <location>
        <begin position="1"/>
        <end position="63"/>
    </location>
</feature>
<sequence>MCPRRNDRIGSAPTRRPSVRTAPPTDLVRSGDLEGVGRCDAAVSRADRRSERSVARRFRRANQ</sequence>
<dbReference type="AlphaFoldDB" id="L9WZ87"/>
<accession>L9WZ87</accession>
<dbReference type="Proteomes" id="UP000011531">
    <property type="component" value="Unassembled WGS sequence"/>
</dbReference>
<dbReference type="EMBL" id="AOIA01000134">
    <property type="protein sequence ID" value="ELY54804.1"/>
    <property type="molecule type" value="Genomic_DNA"/>
</dbReference>
<evidence type="ECO:0000256" key="1">
    <source>
        <dbReference type="SAM" id="MobiDB-lite"/>
    </source>
</evidence>
<evidence type="ECO:0000313" key="3">
    <source>
        <dbReference type="Proteomes" id="UP000011531"/>
    </source>
</evidence>
<keyword evidence="3" id="KW-1185">Reference proteome</keyword>
<reference evidence="2 3" key="1">
    <citation type="journal article" date="2014" name="PLoS Genet.">
        <title>Phylogenetically driven sequencing of extremely halophilic archaea reveals strategies for static and dynamic osmo-response.</title>
        <authorList>
            <person name="Becker E.A."/>
            <person name="Seitzer P.M."/>
            <person name="Tritt A."/>
            <person name="Larsen D."/>
            <person name="Krusor M."/>
            <person name="Yao A.I."/>
            <person name="Wu D."/>
            <person name="Madern D."/>
            <person name="Eisen J.A."/>
            <person name="Darling A.E."/>
            <person name="Facciotti M.T."/>
        </authorList>
    </citation>
    <scope>NUCLEOTIDE SEQUENCE [LARGE SCALE GENOMIC DNA]</scope>
    <source>
        <strain evidence="2 3">DSM 18795</strain>
    </source>
</reference>
<comment type="caution">
    <text evidence="2">The sequence shown here is derived from an EMBL/GenBank/DDBJ whole genome shotgun (WGS) entry which is preliminary data.</text>
</comment>